<feature type="region of interest" description="Disordered" evidence="1">
    <location>
        <begin position="698"/>
        <end position="772"/>
    </location>
</feature>
<dbReference type="EMBL" id="LSYV01000002">
    <property type="protein sequence ID" value="KXZ56549.1"/>
    <property type="molecule type" value="Genomic_DNA"/>
</dbReference>
<sequence length="772" mass="87875">MADLRGKLKDLEAKHKDVLSPAGRSPGMTAPVSPGSAGGSRRRGAAALADAEYGADAAVPWLPVGRGTRPANRHPERFGRTGEDPDVDLTFRPKTLRVQDVPFGAVRDIVAKALSSRVPFWRRMDFEFEKMRKEREAREEARQKRRERMGLTRRGGGGEGEDEEQAKSKHWNNYWVPGSNKNNSYHKHFRRGSENEELRQYRSFAKDKTRLSRWFKRFVDDGESTEGDVALERLINRMIKALVKTKDQMDMEIGESYEKRIRRYFEERGYKFATHTSNTIMVRARGTRRPAPSGPDTTLYDFEEVEQYYPDYLKKKVQGAQGDDGGGDEEEETRMVPKRTTWKRLVAMYYMDRQKKIKAAIAMVKMSQFVQRHGVRWPPERDRDTSKKAAWVPNSQAGALHQLDGRDRTFNTVGQENISLHAKLKKALGPPQPVTFQMRMQEMEKVEAKADAVFAAMGWPHSSGDPALGPPQEPLLLPDEGDDPGGQDDEFGLGGEDDFGLDGDGGGGGKRPPRQQRARQLDFFQALDWLLSGDPLMELQQRAMERQRQQLLLDWEKARRLRERRAARLRDQGYREEDIEFRLGRQPEAEEVEASVRNHMLHNVELLARLKPHDLARFREQLKGTKQKMAVYRALCSQEFVDETRRKEAEKEATLRSIYDSLRAGKTKVLSPAQEDAVVRRMMTDVKKRTNTIKRLVATTPTLSPQQSLSDVPLQSPQGPGAKAPALEDLEGGASQLEIDDLDDDEYGEDGAFDMEDKMEDAELDLGGEDEF</sequence>
<dbReference type="AlphaFoldDB" id="A0A150H303"/>
<feature type="compositionally biased region" description="Acidic residues" evidence="1">
    <location>
        <begin position="738"/>
        <end position="772"/>
    </location>
</feature>
<dbReference type="OrthoDB" id="6133291at2759"/>
<feature type="compositionally biased region" description="Basic and acidic residues" evidence="1">
    <location>
        <begin position="1"/>
        <end position="18"/>
    </location>
</feature>
<feature type="region of interest" description="Disordered" evidence="1">
    <location>
        <begin position="133"/>
        <end position="175"/>
    </location>
</feature>
<reference evidence="3" key="1">
    <citation type="journal article" date="2016" name="Nat. Commun.">
        <title>The Gonium pectorale genome demonstrates co-option of cell cycle regulation during the evolution of multicellularity.</title>
        <authorList>
            <person name="Hanschen E.R."/>
            <person name="Marriage T.N."/>
            <person name="Ferris P.J."/>
            <person name="Hamaji T."/>
            <person name="Toyoda A."/>
            <person name="Fujiyama A."/>
            <person name="Neme R."/>
            <person name="Noguchi H."/>
            <person name="Minakuchi Y."/>
            <person name="Suzuki M."/>
            <person name="Kawai-Toyooka H."/>
            <person name="Smith D.R."/>
            <person name="Sparks H."/>
            <person name="Anderson J."/>
            <person name="Bakaric R."/>
            <person name="Luria V."/>
            <person name="Karger A."/>
            <person name="Kirschner M.W."/>
            <person name="Durand P.M."/>
            <person name="Michod R.E."/>
            <person name="Nozaki H."/>
            <person name="Olson B.J."/>
        </authorList>
    </citation>
    <scope>NUCLEOTIDE SEQUENCE [LARGE SCALE GENOMIC DNA]</scope>
    <source>
        <strain evidence="3">NIES-2863</strain>
    </source>
</reference>
<feature type="region of interest" description="Disordered" evidence="1">
    <location>
        <begin position="1"/>
        <end position="46"/>
    </location>
</feature>
<comment type="caution">
    <text evidence="2">The sequence shown here is derived from an EMBL/GenBank/DDBJ whole genome shotgun (WGS) entry which is preliminary data.</text>
</comment>
<evidence type="ECO:0000256" key="1">
    <source>
        <dbReference type="SAM" id="MobiDB-lite"/>
    </source>
</evidence>
<organism evidence="2 3">
    <name type="scientific">Gonium pectorale</name>
    <name type="common">Green alga</name>
    <dbReference type="NCBI Taxonomy" id="33097"/>
    <lineage>
        <taxon>Eukaryota</taxon>
        <taxon>Viridiplantae</taxon>
        <taxon>Chlorophyta</taxon>
        <taxon>core chlorophytes</taxon>
        <taxon>Chlorophyceae</taxon>
        <taxon>CS clade</taxon>
        <taxon>Chlamydomonadales</taxon>
        <taxon>Volvocaceae</taxon>
        <taxon>Gonium</taxon>
    </lineage>
</organism>
<accession>A0A150H303</accession>
<feature type="compositionally biased region" description="Acidic residues" evidence="1">
    <location>
        <begin position="479"/>
        <end position="501"/>
    </location>
</feature>
<feature type="compositionally biased region" description="Basic and acidic residues" evidence="1">
    <location>
        <begin position="73"/>
        <end position="83"/>
    </location>
</feature>
<feature type="region of interest" description="Disordered" evidence="1">
    <location>
        <begin position="62"/>
        <end position="86"/>
    </location>
</feature>
<dbReference type="Proteomes" id="UP000075714">
    <property type="component" value="Unassembled WGS sequence"/>
</dbReference>
<evidence type="ECO:0000313" key="3">
    <source>
        <dbReference type="Proteomes" id="UP000075714"/>
    </source>
</evidence>
<proteinExistence type="predicted"/>
<dbReference type="STRING" id="33097.A0A150H303"/>
<keyword evidence="3" id="KW-1185">Reference proteome</keyword>
<protein>
    <submittedName>
        <fullName evidence="2">Uncharacterized protein</fullName>
    </submittedName>
</protein>
<feature type="compositionally biased region" description="Polar residues" evidence="1">
    <location>
        <begin position="699"/>
        <end position="718"/>
    </location>
</feature>
<evidence type="ECO:0000313" key="2">
    <source>
        <dbReference type="EMBL" id="KXZ56549.1"/>
    </source>
</evidence>
<feature type="region of interest" description="Disordered" evidence="1">
    <location>
        <begin position="461"/>
        <end position="516"/>
    </location>
</feature>
<gene>
    <name evidence="2" type="ORF">GPECTOR_1g493</name>
</gene>
<feature type="compositionally biased region" description="Basic and acidic residues" evidence="1">
    <location>
        <begin position="133"/>
        <end position="142"/>
    </location>
</feature>
<name>A0A150H303_GONPE</name>